<dbReference type="RefSeq" id="WP_229879703.1">
    <property type="nucleotide sequence ID" value="NZ_BMWH01000016.1"/>
</dbReference>
<evidence type="ECO:0008006" key="4">
    <source>
        <dbReference type="Google" id="ProtNLM"/>
    </source>
</evidence>
<dbReference type="AlphaFoldDB" id="A0A918RG40"/>
<comment type="caution">
    <text evidence="2">The sequence shown here is derived from an EMBL/GenBank/DDBJ whole genome shotgun (WGS) entry which is preliminary data.</text>
</comment>
<protein>
    <recommendedName>
        <fullName evidence="4">Hydrolase</fullName>
    </recommendedName>
</protein>
<dbReference type="EMBL" id="BMWH01000016">
    <property type="protein sequence ID" value="GGZ96000.1"/>
    <property type="molecule type" value="Genomic_DNA"/>
</dbReference>
<evidence type="ECO:0000313" key="3">
    <source>
        <dbReference type="Proteomes" id="UP000623010"/>
    </source>
</evidence>
<gene>
    <name evidence="2" type="ORF">GCM10010389_39050</name>
</gene>
<evidence type="ECO:0000313" key="2">
    <source>
        <dbReference type="EMBL" id="GGZ96000.1"/>
    </source>
</evidence>
<reference evidence="2" key="2">
    <citation type="submission" date="2020-09" db="EMBL/GenBank/DDBJ databases">
        <authorList>
            <person name="Sun Q."/>
            <person name="Ohkuma M."/>
        </authorList>
    </citation>
    <scope>NUCLEOTIDE SEQUENCE</scope>
    <source>
        <strain evidence="2">JCM 5016</strain>
    </source>
</reference>
<organism evidence="2 3">
    <name type="scientific">Streptomyces echinoruber</name>
    <dbReference type="NCBI Taxonomy" id="68898"/>
    <lineage>
        <taxon>Bacteria</taxon>
        <taxon>Bacillati</taxon>
        <taxon>Actinomycetota</taxon>
        <taxon>Actinomycetes</taxon>
        <taxon>Kitasatosporales</taxon>
        <taxon>Streptomycetaceae</taxon>
        <taxon>Streptomyces</taxon>
    </lineage>
</organism>
<name>A0A918RG40_9ACTN</name>
<dbReference type="Gene3D" id="3.40.50.1820">
    <property type="entry name" value="alpha/beta hydrolase"/>
    <property type="match status" value="1"/>
</dbReference>
<accession>A0A918RG40</accession>
<dbReference type="Proteomes" id="UP000623010">
    <property type="component" value="Unassembled WGS sequence"/>
</dbReference>
<feature type="region of interest" description="Disordered" evidence="1">
    <location>
        <begin position="1"/>
        <end position="30"/>
    </location>
</feature>
<proteinExistence type="predicted"/>
<dbReference type="InterPro" id="IPR029058">
    <property type="entry name" value="AB_hydrolase_fold"/>
</dbReference>
<evidence type="ECO:0000256" key="1">
    <source>
        <dbReference type="SAM" id="MobiDB-lite"/>
    </source>
</evidence>
<keyword evidence="3" id="KW-1185">Reference proteome</keyword>
<reference evidence="2" key="1">
    <citation type="journal article" date="2014" name="Int. J. Syst. Evol. Microbiol.">
        <title>Complete genome sequence of Corynebacterium casei LMG S-19264T (=DSM 44701T), isolated from a smear-ripened cheese.</title>
        <authorList>
            <consortium name="US DOE Joint Genome Institute (JGI-PGF)"/>
            <person name="Walter F."/>
            <person name="Albersmeier A."/>
            <person name="Kalinowski J."/>
            <person name="Ruckert C."/>
        </authorList>
    </citation>
    <scope>NUCLEOTIDE SEQUENCE</scope>
    <source>
        <strain evidence="2">JCM 5016</strain>
    </source>
</reference>
<dbReference type="SUPFAM" id="SSF53474">
    <property type="entry name" value="alpha/beta-Hydrolases"/>
    <property type="match status" value="1"/>
</dbReference>
<sequence length="268" mass="28165">MRTDHRTGHRPIPRPTSLRPTTRKPPRGGLPTPYALARDCFLPSAAPPAGRGARELRVPAGRVGLTARLTLPAAAPALVILVRGDGSSRHSPHDRYVAAVLERAGLGTALLDLLDEEEACDRHLCLDVPLLARRLRAAADWLGARTGLPVGCFGTGTGASAALEAAAEGGIRAVVSHAGRPDLTSPAALARLRVPALFVTGTRDTGLLGRTRLAADWMCCTHRVAVVPGRTDRFTEPDLPATVAGLARAWFTDRLTAARTEPLPPGAG</sequence>